<evidence type="ECO:0000313" key="2">
    <source>
        <dbReference type="Proteomes" id="UP000438429"/>
    </source>
</evidence>
<sequence length="143" mass="16998">MYSTSSSTRRSGVPSAKLRWNIFRYTTVQTFFHIDSNYQHLYNNLKKRLSGVPSAKLRWNIFRYTTVQTFFHIDSNYQHLYNNLKKRLQELSDDDDSEAADEIGRMYRLVLIAELKTSSRSSHRMWRVTDRLVSGSHVRKWDG</sequence>
<dbReference type="EMBL" id="VEVO01000009">
    <property type="protein sequence ID" value="KAF0038054.1"/>
    <property type="molecule type" value="Genomic_DNA"/>
</dbReference>
<evidence type="ECO:0000313" key="1">
    <source>
        <dbReference type="EMBL" id="KAF0038054.1"/>
    </source>
</evidence>
<gene>
    <name evidence="1" type="ORF">F2P81_010928</name>
</gene>
<dbReference type="Proteomes" id="UP000438429">
    <property type="component" value="Unassembled WGS sequence"/>
</dbReference>
<protein>
    <submittedName>
        <fullName evidence="1">Uncharacterized protein</fullName>
    </submittedName>
</protein>
<comment type="caution">
    <text evidence="1">The sequence shown here is derived from an EMBL/GenBank/DDBJ whole genome shotgun (WGS) entry which is preliminary data.</text>
</comment>
<organism evidence="1 2">
    <name type="scientific">Scophthalmus maximus</name>
    <name type="common">Turbot</name>
    <name type="synonym">Psetta maxima</name>
    <dbReference type="NCBI Taxonomy" id="52904"/>
    <lineage>
        <taxon>Eukaryota</taxon>
        <taxon>Metazoa</taxon>
        <taxon>Chordata</taxon>
        <taxon>Craniata</taxon>
        <taxon>Vertebrata</taxon>
        <taxon>Euteleostomi</taxon>
        <taxon>Actinopterygii</taxon>
        <taxon>Neopterygii</taxon>
        <taxon>Teleostei</taxon>
        <taxon>Neoteleostei</taxon>
        <taxon>Acanthomorphata</taxon>
        <taxon>Carangaria</taxon>
        <taxon>Pleuronectiformes</taxon>
        <taxon>Pleuronectoidei</taxon>
        <taxon>Scophthalmidae</taxon>
        <taxon>Scophthalmus</taxon>
    </lineage>
</organism>
<accession>A0A6A4T499</accession>
<dbReference type="AlphaFoldDB" id="A0A6A4T499"/>
<proteinExistence type="predicted"/>
<name>A0A6A4T499_SCOMX</name>
<reference evidence="1 2" key="1">
    <citation type="submission" date="2019-06" db="EMBL/GenBank/DDBJ databases">
        <title>Draft genomes of female and male turbot (Scophthalmus maximus).</title>
        <authorList>
            <person name="Xu H."/>
            <person name="Xu X.-W."/>
            <person name="Shao C."/>
            <person name="Chen S."/>
        </authorList>
    </citation>
    <scope>NUCLEOTIDE SEQUENCE [LARGE SCALE GENOMIC DNA]</scope>
    <source>
        <strain evidence="1">Ysfricsl-2016a</strain>
        <tissue evidence="1">Blood</tissue>
    </source>
</reference>